<dbReference type="GeneID" id="36287233"/>
<dbReference type="Proteomes" id="UP000077154">
    <property type="component" value="Unassembled WGS sequence"/>
</dbReference>
<gene>
    <name evidence="1" type="primary">UNG1_3</name>
    <name evidence="1" type="ORF">VC83_04160</name>
</gene>
<dbReference type="RefSeq" id="XP_024324617.1">
    <property type="nucleotide sequence ID" value="XM_024467795.1"/>
</dbReference>
<evidence type="ECO:0000313" key="1">
    <source>
        <dbReference type="EMBL" id="OAF59333.1"/>
    </source>
</evidence>
<dbReference type="OrthoDB" id="3436695at2759"/>
<proteinExistence type="predicted"/>
<dbReference type="AlphaFoldDB" id="A0A177ADS2"/>
<dbReference type="eggNOG" id="ENOG502RJK1">
    <property type="taxonomic scope" value="Eukaryota"/>
</dbReference>
<dbReference type="VEuPathDB" id="FungiDB:GMDG_05108"/>
<accession>A0A177ADS2</accession>
<sequence>MDTSVTETPGELMRQVATHLSSQFKDVTITIPRKTTWRHIMHETEAALADKTEDDSIVLRQSRTEAQRKHFREIALQGAASWTDAKPTTTSGVFAPGKFISTRYNTDSIALPKPSTSRTRKEYIFPAEEYTSPYPVILTASANERTLPMVKASLVLRGVGHDDSIMAQEMPNIGMLWDTGAQSTIISEDLLSDDFTKYLAQPAHDPYRNKDATRVQIDVRIALSNTEIEIDAIGYVVPKEQIPYQTSFVIFGQRQCINSIHYSSVPRAILMAKGRDISEEVWGEFVVYKYVNDLGDLISVGDVEETGDSGDEGRAM</sequence>
<dbReference type="EMBL" id="KV441394">
    <property type="protein sequence ID" value="OAF59333.1"/>
    <property type="molecule type" value="Genomic_DNA"/>
</dbReference>
<reference evidence="1" key="1">
    <citation type="submission" date="2016-03" db="EMBL/GenBank/DDBJ databases">
        <title>Updated assembly of Pseudogymnoascus destructans, the fungus causing white-nose syndrome of bats.</title>
        <authorList>
            <person name="Palmer J.M."/>
            <person name="Drees K.P."/>
            <person name="Foster J.T."/>
            <person name="Lindner D.L."/>
        </authorList>
    </citation>
    <scope>NUCLEOTIDE SEQUENCE [LARGE SCALE GENOMIC DNA]</scope>
    <source>
        <strain evidence="1">20631-21</strain>
    </source>
</reference>
<organism evidence="1">
    <name type="scientific">Pseudogymnoascus destructans</name>
    <dbReference type="NCBI Taxonomy" id="655981"/>
    <lineage>
        <taxon>Eukaryota</taxon>
        <taxon>Fungi</taxon>
        <taxon>Dikarya</taxon>
        <taxon>Ascomycota</taxon>
        <taxon>Pezizomycotina</taxon>
        <taxon>Leotiomycetes</taxon>
        <taxon>Thelebolales</taxon>
        <taxon>Thelebolaceae</taxon>
        <taxon>Pseudogymnoascus</taxon>
    </lineage>
</organism>
<protein>
    <submittedName>
        <fullName evidence="1">Uracil DNA glycosylase</fullName>
    </submittedName>
</protein>
<name>A0A177ADS2_9PEZI</name>